<dbReference type="PANTHER" id="PTHR42732:SF1">
    <property type="entry name" value="BETA-MANNOSIDASE"/>
    <property type="match status" value="1"/>
</dbReference>
<dbReference type="EC" id="3.2.1.23" evidence="9"/>
<accession>A0ABX0U7J7</accession>
<dbReference type="InterPro" id="IPR023232">
    <property type="entry name" value="Glyco_hydro_2_AS"/>
</dbReference>
<dbReference type="Gene3D" id="2.60.120.260">
    <property type="entry name" value="Galactose-binding domain-like"/>
    <property type="match status" value="1"/>
</dbReference>
<dbReference type="Pfam" id="PF16355">
    <property type="entry name" value="DUF4982"/>
    <property type="match status" value="1"/>
</dbReference>
<feature type="domain" description="DUF4982" evidence="7">
    <location>
        <begin position="627"/>
        <end position="687"/>
    </location>
</feature>
<dbReference type="InterPro" id="IPR006104">
    <property type="entry name" value="Glyco_hydro_2_N"/>
</dbReference>
<dbReference type="InterPro" id="IPR006103">
    <property type="entry name" value="Glyco_hydro_2_cat"/>
</dbReference>
<dbReference type="InterPro" id="IPR017853">
    <property type="entry name" value="GH"/>
</dbReference>
<dbReference type="Pfam" id="PF02836">
    <property type="entry name" value="Glyco_hydro_2_C"/>
    <property type="match status" value="1"/>
</dbReference>
<dbReference type="GO" id="GO:0004565">
    <property type="term" value="F:beta-galactosidase activity"/>
    <property type="evidence" value="ECO:0007669"/>
    <property type="project" value="UniProtKB-EC"/>
</dbReference>
<evidence type="ECO:0000259" key="4">
    <source>
        <dbReference type="Pfam" id="PF00703"/>
    </source>
</evidence>
<dbReference type="InterPro" id="IPR006102">
    <property type="entry name" value="Ig-like_GH2"/>
</dbReference>
<evidence type="ECO:0000313" key="10">
    <source>
        <dbReference type="Proteomes" id="UP000745859"/>
    </source>
</evidence>
<dbReference type="SUPFAM" id="SSF49303">
    <property type="entry name" value="beta-Galactosidase/glucuronidase domain"/>
    <property type="match status" value="1"/>
</dbReference>
<dbReference type="Gene3D" id="2.60.40.10">
    <property type="entry name" value="Immunoglobulins"/>
    <property type="match status" value="3"/>
</dbReference>
<dbReference type="InterPro" id="IPR006101">
    <property type="entry name" value="Glyco_hydro_2"/>
</dbReference>
<dbReference type="Gene3D" id="3.20.20.80">
    <property type="entry name" value="Glycosidases"/>
    <property type="match status" value="1"/>
</dbReference>
<dbReference type="InterPro" id="IPR051913">
    <property type="entry name" value="GH2_Domain-Containing"/>
</dbReference>
<evidence type="ECO:0000259" key="8">
    <source>
        <dbReference type="Pfam" id="PF18565"/>
    </source>
</evidence>
<evidence type="ECO:0000259" key="6">
    <source>
        <dbReference type="Pfam" id="PF02837"/>
    </source>
</evidence>
<dbReference type="SUPFAM" id="SSF51445">
    <property type="entry name" value="(Trans)glycosidases"/>
    <property type="match status" value="1"/>
</dbReference>
<dbReference type="InterPro" id="IPR036156">
    <property type="entry name" value="Beta-gal/glucu_dom_sf"/>
</dbReference>
<feature type="domain" description="Glycoside hydrolase family 2 catalytic" evidence="5">
    <location>
        <begin position="298"/>
        <end position="514"/>
    </location>
</feature>
<gene>
    <name evidence="9" type="ORF">FHR24_001259</name>
</gene>
<dbReference type="Pfam" id="PF02837">
    <property type="entry name" value="Glyco_hydro_2_N"/>
    <property type="match status" value="1"/>
</dbReference>
<keyword evidence="3 9" id="KW-0326">Glycosidase</keyword>
<dbReference type="Pfam" id="PF00703">
    <property type="entry name" value="Glyco_hydro_2"/>
    <property type="match status" value="1"/>
</dbReference>
<keyword evidence="2 9" id="KW-0378">Hydrolase</keyword>
<evidence type="ECO:0000256" key="1">
    <source>
        <dbReference type="ARBA" id="ARBA00007401"/>
    </source>
</evidence>
<feature type="domain" description="Glycoside hydrolase family 2 immunoglobulin-like beta-sandwich" evidence="4">
    <location>
        <begin position="191"/>
        <end position="291"/>
    </location>
</feature>
<feature type="domain" description="Glycosyl hydrolases family 2 sugar binding" evidence="6">
    <location>
        <begin position="84"/>
        <end position="175"/>
    </location>
</feature>
<dbReference type="RefSeq" id="WP_167185545.1">
    <property type="nucleotide sequence ID" value="NZ_JAASQL010000001.1"/>
</dbReference>
<name>A0ABX0U7J7_9FLAO</name>
<protein>
    <submittedName>
        <fullName evidence="9">Beta-galactosidase</fullName>
        <ecNumber evidence="9">3.2.1.23</ecNumber>
    </submittedName>
</protein>
<organism evidence="9 10">
    <name type="scientific">Wenyingzhuangia heitensis</name>
    <dbReference type="NCBI Taxonomy" id="1487859"/>
    <lineage>
        <taxon>Bacteria</taxon>
        <taxon>Pseudomonadati</taxon>
        <taxon>Bacteroidota</taxon>
        <taxon>Flavobacteriia</taxon>
        <taxon>Flavobacteriales</taxon>
        <taxon>Flavobacteriaceae</taxon>
        <taxon>Wenyingzhuangia</taxon>
    </lineage>
</organism>
<evidence type="ECO:0000259" key="7">
    <source>
        <dbReference type="Pfam" id="PF16355"/>
    </source>
</evidence>
<feature type="domain" description="Glycoside hydrolase family 2" evidence="8">
    <location>
        <begin position="709"/>
        <end position="797"/>
    </location>
</feature>
<dbReference type="InterPro" id="IPR013783">
    <property type="entry name" value="Ig-like_fold"/>
</dbReference>
<dbReference type="EMBL" id="JAASQL010000001">
    <property type="protein sequence ID" value="NIJ44820.1"/>
    <property type="molecule type" value="Genomic_DNA"/>
</dbReference>
<reference evidence="9 10" key="1">
    <citation type="submission" date="2020-03" db="EMBL/GenBank/DDBJ databases">
        <title>Genomic Encyclopedia of Type Strains, Phase IV (KMG-IV): sequencing the most valuable type-strain genomes for metagenomic binning, comparative biology and taxonomic classification.</title>
        <authorList>
            <person name="Goeker M."/>
        </authorList>
    </citation>
    <scope>NUCLEOTIDE SEQUENCE [LARGE SCALE GENOMIC DNA]</scope>
    <source>
        <strain evidence="9 10">DSM 101599</strain>
    </source>
</reference>
<dbReference type="Proteomes" id="UP000745859">
    <property type="component" value="Unassembled WGS sequence"/>
</dbReference>
<dbReference type="PANTHER" id="PTHR42732">
    <property type="entry name" value="BETA-GALACTOSIDASE"/>
    <property type="match status" value="1"/>
</dbReference>
<evidence type="ECO:0000256" key="3">
    <source>
        <dbReference type="ARBA" id="ARBA00023295"/>
    </source>
</evidence>
<evidence type="ECO:0000256" key="2">
    <source>
        <dbReference type="ARBA" id="ARBA00022801"/>
    </source>
</evidence>
<comment type="caution">
    <text evidence="9">The sequence shown here is derived from an EMBL/GenBank/DDBJ whole genome shotgun (WGS) entry which is preliminary data.</text>
</comment>
<evidence type="ECO:0000313" key="9">
    <source>
        <dbReference type="EMBL" id="NIJ44820.1"/>
    </source>
</evidence>
<dbReference type="InterPro" id="IPR040605">
    <property type="entry name" value="Glyco_hydro2_dom5"/>
</dbReference>
<dbReference type="InterPro" id="IPR032311">
    <property type="entry name" value="DUF4982"/>
</dbReference>
<dbReference type="PRINTS" id="PR00132">
    <property type="entry name" value="GLHYDRLASE2"/>
</dbReference>
<keyword evidence="10" id="KW-1185">Reference proteome</keyword>
<dbReference type="InterPro" id="IPR008979">
    <property type="entry name" value="Galactose-bd-like_sf"/>
</dbReference>
<dbReference type="PROSITE" id="PS00608">
    <property type="entry name" value="GLYCOSYL_HYDROL_F2_2"/>
    <property type="match status" value="1"/>
</dbReference>
<dbReference type="SUPFAM" id="SSF49785">
    <property type="entry name" value="Galactose-binding domain-like"/>
    <property type="match status" value="1"/>
</dbReference>
<evidence type="ECO:0000259" key="5">
    <source>
        <dbReference type="Pfam" id="PF02836"/>
    </source>
</evidence>
<proteinExistence type="inferred from homology"/>
<dbReference type="Pfam" id="PF18565">
    <property type="entry name" value="Glyco_hydro2_C5"/>
    <property type="match status" value="1"/>
</dbReference>
<comment type="similarity">
    <text evidence="1">Belongs to the glycosyl hydrolase 2 family.</text>
</comment>
<sequence length="805" mass="92007">MKYQFLLIVFLSTVNFSVFAQKEEVRKKVNFNADWKFTLSDSLEYSEVGFDDANWEKINLPHDWSIETKLSKENSGRNAWFSCGIGWYRKEFTITKEQKGEHVELQFDAIYRNSKIWINGTYVGAQYNGFTSFYFDISEYLNYDKPNRVAVRVDNSIQPSARWYTGSGIYRNTWLTITHPTHVKNWGTKITTPSVSLKEALISIETTIENYKNKEEVEVQTTLYDANNTKVGIAKTKIKTTLNKSYTALQNIKIINPKLWTIDSPNMYTAKSEVLINGKVVDDYISSFGVRSIRFDAKKGFFLNDKNIKMKGVCLHVDAGSLGVSVPIQVWERRLKHLKSIGCNAIRTAHNVAAPEFMDLCDQMGFLVMDEFADKWNDDGFVRKKNKKGNFFNPSGFANPYFELEWQKNYEQSVRRDVNHPSVVIWSVGNENHAPESIEQKVGLKKYTSFVRSIDDTRPVISGMERGRDGVPAQKVKQIIETCEYMDLIALNYGEQWCTAIGNQHPGKPFVSTESYTYFNSTPEKRFANIEKSPWLDVLENDHNMGLFLWVGADYLGESKKWPKLGSDSGLLDFAGFKSNKADFYQSQWTEEPMIKTYVYNGDADDFSTSGRWGWPPMHSSWNLEKGKQYDLVTYTNCEVVELYLNGKKIGAQNRVDFPNKIMKWKNITHQPGELKAVGFINGKQVCDFMLVTTGNTYKLKLLPQSSKVKSGDVVHVEVNMLDKKKNLVNDSKAIVDFTVEGNAKILAIENGDVNDVAYFGNKKSMVLNNGKCLVILKILNTDKEIVLKTTSKKNKGDMLVFKTK</sequence>